<keyword evidence="1" id="KW-0238">DNA-binding</keyword>
<dbReference type="Pfam" id="PF01381">
    <property type="entry name" value="HTH_3"/>
    <property type="match status" value="1"/>
</dbReference>
<dbReference type="SMART" id="SM00530">
    <property type="entry name" value="HTH_XRE"/>
    <property type="match status" value="1"/>
</dbReference>
<sequence>MNSDEVLRKNVKRLREERGWSIQDLASRLNMDRTYLSKSESGNRAFKISEVDKLAKIFGVSTDYLLGRNTSSAENSHAAETIEQALSHVMSFDGKPVTDHDRAILQQIAEAYLKGRDPDEDNQ</sequence>
<dbReference type="PANTHER" id="PTHR46558">
    <property type="entry name" value="TRACRIPTIONAL REGULATORY PROTEIN-RELATED-RELATED"/>
    <property type="match status" value="1"/>
</dbReference>
<dbReference type="Gene3D" id="1.10.260.40">
    <property type="entry name" value="lambda repressor-like DNA-binding domains"/>
    <property type="match status" value="1"/>
</dbReference>
<name>A0AAU7PHY6_9VIRU</name>
<protein>
    <submittedName>
        <fullName evidence="3">HTH transcriptional regulator</fullName>
    </submittedName>
</protein>
<dbReference type="PROSITE" id="PS50943">
    <property type="entry name" value="HTH_CROC1"/>
    <property type="match status" value="1"/>
</dbReference>
<dbReference type="EMBL" id="PP779550">
    <property type="protein sequence ID" value="XBS48987.1"/>
    <property type="molecule type" value="Genomic_DNA"/>
</dbReference>
<dbReference type="CDD" id="cd00093">
    <property type="entry name" value="HTH_XRE"/>
    <property type="match status" value="1"/>
</dbReference>
<gene>
    <name evidence="3" type="ORF">G200013</name>
</gene>
<dbReference type="PANTHER" id="PTHR46558:SF11">
    <property type="entry name" value="HTH-TYPE TRANSCRIPTIONAL REGULATOR XRE"/>
    <property type="match status" value="1"/>
</dbReference>
<reference evidence="3" key="1">
    <citation type="submission" date="2024-05" db="EMBL/GenBank/DDBJ databases">
        <authorList>
            <person name="Guo T.T."/>
            <person name="Zhang Y."/>
            <person name="Kong J."/>
        </authorList>
    </citation>
    <scope>NUCLEOTIDE SEQUENCE</scope>
</reference>
<evidence type="ECO:0000313" key="3">
    <source>
        <dbReference type="EMBL" id="XBS48987.1"/>
    </source>
</evidence>
<evidence type="ECO:0000256" key="1">
    <source>
        <dbReference type="ARBA" id="ARBA00023125"/>
    </source>
</evidence>
<dbReference type="InterPro" id="IPR001387">
    <property type="entry name" value="Cro/C1-type_HTH"/>
</dbReference>
<feature type="domain" description="HTH cro/C1-type" evidence="2">
    <location>
        <begin position="11"/>
        <end position="65"/>
    </location>
</feature>
<proteinExistence type="predicted"/>
<organism evidence="3">
    <name type="scientific">Lactobacillus phage G2-Guo</name>
    <dbReference type="NCBI Taxonomy" id="3155564"/>
    <lineage>
        <taxon>Viruses</taxon>
    </lineage>
</organism>
<dbReference type="GO" id="GO:0003677">
    <property type="term" value="F:DNA binding"/>
    <property type="evidence" value="ECO:0007669"/>
    <property type="project" value="UniProtKB-KW"/>
</dbReference>
<evidence type="ECO:0000259" key="2">
    <source>
        <dbReference type="PROSITE" id="PS50943"/>
    </source>
</evidence>
<dbReference type="SUPFAM" id="SSF47413">
    <property type="entry name" value="lambda repressor-like DNA-binding domains"/>
    <property type="match status" value="1"/>
</dbReference>
<accession>A0AAU7PHY6</accession>
<dbReference type="InterPro" id="IPR010982">
    <property type="entry name" value="Lambda_DNA-bd_dom_sf"/>
</dbReference>